<name>A0A5J4L9X7_9ACTN</name>
<accession>A0A5J4L9X7</accession>
<sequence length="376" mass="38099">MRPGRSSAMAATALALGALLTTALPATAAEGAGPASRCAPAVHALDRLPGAGAGAWGSESVNDFGTGGLSVGRSAGLPAYWTGSAVHRVPLPSGYDSGSVAAVNHHGLMVGSIQGPVGVAAFSYRAGASAVRILPGGTYAADVNDLGTVAGGNDSSDTAYLWTGATLTRTLAVTPGHTRVRVRGINSRGTVLGYSWYSDGVSEVSGSVGLVWPGGTTGPGRDLRPVEINTDTDWYPSAIDNHGRVVGERTSSHQDLAAETYWDAPYTKDGVQIPGLPAHEGKGWLNDISPSSGVAVGTAMFPYGIPPITPIDQAQIWPGSGPLRALPGLAPDGPAGAEAVNDQARAGGWAYDGDPYDGAGAPHPVIWTCALGQGYR</sequence>
<dbReference type="OrthoDB" id="4209370at2"/>
<feature type="chain" id="PRO_5023876959" evidence="1">
    <location>
        <begin position="29"/>
        <end position="376"/>
    </location>
</feature>
<protein>
    <submittedName>
        <fullName evidence="2">Uncharacterized protein</fullName>
    </submittedName>
</protein>
<keyword evidence="3" id="KW-1185">Reference proteome</keyword>
<keyword evidence="1" id="KW-0732">Signal</keyword>
<feature type="signal peptide" evidence="1">
    <location>
        <begin position="1"/>
        <end position="28"/>
    </location>
</feature>
<dbReference type="EMBL" id="BLAG01000004">
    <property type="protein sequence ID" value="GES28329.1"/>
    <property type="molecule type" value="Genomic_DNA"/>
</dbReference>
<proteinExistence type="predicted"/>
<gene>
    <name evidence="2" type="ORF">San01_08160</name>
</gene>
<evidence type="ECO:0000256" key="1">
    <source>
        <dbReference type="SAM" id="SignalP"/>
    </source>
</evidence>
<reference evidence="2 3" key="1">
    <citation type="submission" date="2019-10" db="EMBL/GenBank/DDBJ databases">
        <title>Whole genome shotgun sequence of Streptomyces angustmyceticus NBRC 3934.</title>
        <authorList>
            <person name="Hosoyama A."/>
            <person name="Ichikawa N."/>
            <person name="Kimura A."/>
            <person name="Kitahashi Y."/>
            <person name="Komaki H."/>
            <person name="Uohara A."/>
        </authorList>
    </citation>
    <scope>NUCLEOTIDE SEQUENCE [LARGE SCALE GENOMIC DNA]</scope>
    <source>
        <strain evidence="2 3">NBRC 3934</strain>
    </source>
</reference>
<dbReference type="RefSeq" id="WP_143589067.1">
    <property type="nucleotide sequence ID" value="NZ_BLAG01000004.1"/>
</dbReference>
<evidence type="ECO:0000313" key="3">
    <source>
        <dbReference type="Proteomes" id="UP000325598"/>
    </source>
</evidence>
<dbReference type="GeneID" id="96749291"/>
<dbReference type="Proteomes" id="UP000325598">
    <property type="component" value="Unassembled WGS sequence"/>
</dbReference>
<comment type="caution">
    <text evidence="2">The sequence shown here is derived from an EMBL/GenBank/DDBJ whole genome shotgun (WGS) entry which is preliminary data.</text>
</comment>
<organism evidence="2 3">
    <name type="scientific">Streptomyces angustmyceticus</name>
    <dbReference type="NCBI Taxonomy" id="285578"/>
    <lineage>
        <taxon>Bacteria</taxon>
        <taxon>Bacillati</taxon>
        <taxon>Actinomycetota</taxon>
        <taxon>Actinomycetes</taxon>
        <taxon>Kitasatosporales</taxon>
        <taxon>Streptomycetaceae</taxon>
        <taxon>Streptomyces</taxon>
    </lineage>
</organism>
<dbReference type="AlphaFoldDB" id="A0A5J4L9X7"/>
<evidence type="ECO:0000313" key="2">
    <source>
        <dbReference type="EMBL" id="GES28329.1"/>
    </source>
</evidence>